<gene>
    <name evidence="6" type="ORF">P4G45_11030</name>
    <name evidence="7" type="ORF">P8936_10975</name>
</gene>
<dbReference type="PANTHER" id="PTHR30244">
    <property type="entry name" value="TRANSAMINASE"/>
    <property type="match status" value="1"/>
</dbReference>
<evidence type="ECO:0000256" key="1">
    <source>
        <dbReference type="ARBA" id="ARBA00022898"/>
    </source>
</evidence>
<dbReference type="SUPFAM" id="SSF53383">
    <property type="entry name" value="PLP-dependent transferases"/>
    <property type="match status" value="1"/>
</dbReference>
<evidence type="ECO:0000256" key="5">
    <source>
        <dbReference type="RuleBase" id="RU004508"/>
    </source>
</evidence>
<dbReference type="AlphaFoldDB" id="A0AAU7CU69"/>
<evidence type="ECO:0000313" key="7">
    <source>
        <dbReference type="EMBL" id="XBH12227.1"/>
    </source>
</evidence>
<dbReference type="PIRSF" id="PIRSF000390">
    <property type="entry name" value="PLP_StrS"/>
    <property type="match status" value="1"/>
</dbReference>
<protein>
    <submittedName>
        <fullName evidence="6">DegT/DnrJ/EryC1/StrS family aminotransferase</fullName>
        <ecNumber evidence="6">2.6.1.-</ecNumber>
    </submittedName>
</protein>
<feature type="modified residue" description="N6-(pyridoxal phosphate)lysine" evidence="4">
    <location>
        <position position="186"/>
    </location>
</feature>
<organism evidence="6">
    <name type="scientific">Edaphobacter paludis</name>
    <dbReference type="NCBI Taxonomy" id="3035702"/>
    <lineage>
        <taxon>Bacteria</taxon>
        <taxon>Pseudomonadati</taxon>
        <taxon>Acidobacteriota</taxon>
        <taxon>Terriglobia</taxon>
        <taxon>Terriglobales</taxon>
        <taxon>Acidobacteriaceae</taxon>
        <taxon>Edaphobacter</taxon>
    </lineage>
</organism>
<dbReference type="KEGG" id="epl:P4G45_11030"/>
<dbReference type="GO" id="GO:0030170">
    <property type="term" value="F:pyridoxal phosphate binding"/>
    <property type="evidence" value="ECO:0007669"/>
    <property type="project" value="UniProtKB-ARBA"/>
</dbReference>
<evidence type="ECO:0000256" key="2">
    <source>
        <dbReference type="ARBA" id="ARBA00037999"/>
    </source>
</evidence>
<dbReference type="InterPro" id="IPR015421">
    <property type="entry name" value="PyrdxlP-dep_Trfase_major"/>
</dbReference>
<accession>A0AAU7D520</accession>
<dbReference type="CDD" id="cd00616">
    <property type="entry name" value="AHBA_syn"/>
    <property type="match status" value="1"/>
</dbReference>
<dbReference type="EMBL" id="CP121194">
    <property type="protein sequence ID" value="XBH09023.1"/>
    <property type="molecule type" value="Genomic_DNA"/>
</dbReference>
<name>A0AAU7CU69_9BACT</name>
<dbReference type="PANTHER" id="PTHR30244:SF36">
    <property type="entry name" value="3-OXO-GLUCOSE-6-PHOSPHATE:GLUTAMATE AMINOTRANSFERASE"/>
    <property type="match status" value="1"/>
</dbReference>
<dbReference type="InterPro" id="IPR015424">
    <property type="entry name" value="PyrdxlP-dep_Trfase"/>
</dbReference>
<keyword evidence="6" id="KW-0808">Transferase</keyword>
<evidence type="ECO:0000256" key="3">
    <source>
        <dbReference type="PIRSR" id="PIRSR000390-1"/>
    </source>
</evidence>
<dbReference type="FunFam" id="3.40.640.10:FF:000089">
    <property type="entry name" value="Aminotransferase, DegT/DnrJ/EryC1/StrS family"/>
    <property type="match status" value="1"/>
</dbReference>
<dbReference type="Gene3D" id="3.40.640.10">
    <property type="entry name" value="Type I PLP-dependent aspartate aminotransferase-like (Major domain)"/>
    <property type="match status" value="1"/>
</dbReference>
<comment type="similarity">
    <text evidence="2 5">Belongs to the DegT/DnrJ/EryC1 family.</text>
</comment>
<keyword evidence="1 4" id="KW-0663">Pyridoxal phosphate</keyword>
<feature type="active site" description="Proton acceptor" evidence="3">
    <location>
        <position position="186"/>
    </location>
</feature>
<dbReference type="Gene3D" id="3.90.1150.10">
    <property type="entry name" value="Aspartate Aminotransferase, domain 1"/>
    <property type="match status" value="1"/>
</dbReference>
<dbReference type="InterPro" id="IPR015422">
    <property type="entry name" value="PyrdxlP-dep_Trfase_small"/>
</dbReference>
<dbReference type="GO" id="GO:0008483">
    <property type="term" value="F:transaminase activity"/>
    <property type="evidence" value="ECO:0007669"/>
    <property type="project" value="UniProtKB-KW"/>
</dbReference>
<dbReference type="Pfam" id="PF01041">
    <property type="entry name" value="DegT_DnrJ_EryC1"/>
    <property type="match status" value="1"/>
</dbReference>
<proteinExistence type="inferred from homology"/>
<evidence type="ECO:0000256" key="4">
    <source>
        <dbReference type="PIRSR" id="PIRSR000390-2"/>
    </source>
</evidence>
<accession>A0AAU7CU69</accession>
<sequence>MTIPFVDLKSLHSEITEELREVFDRVLRESTFVLGPEVQRFEQEFAAYVGTKHCVALSNGTAALQLALASLGIGPGDEVITVPHTFIATAEAITAVRGRPVFVDIDPVSFTMDAALLEAAITPRTRAIIPVDIYGQTADMDPILNIASRHSIPVIEDACQAHGAEYRGRKAGSFGAAGCFSFYPGKNLGACGEGGAVTTDDAELANRVRLWRDHGSSKRYEHIFPGLNMRMEGIQGGILSVKLKYLDRWNNQRREAAAKYDAALRDTDLETPAEMDYGRHVYHLYVVQSDNRDALRESLSRAGIESGLHYPNPLHLQEAYRSLGYERGDFPVTETLTTRILSLPMYPGIESEAIERVAAQVRESCYVG</sequence>
<reference evidence="6" key="1">
    <citation type="submission" date="2023-03" db="EMBL/GenBank/DDBJ databases">
        <title>Edaphobacter sp.</title>
        <authorList>
            <person name="Huber K.J."/>
            <person name="Papendorf J."/>
            <person name="Pilke C."/>
            <person name="Bunk B."/>
            <person name="Sproeer C."/>
            <person name="Pester M."/>
        </authorList>
    </citation>
    <scope>NUCLEOTIDE SEQUENCE</scope>
    <source>
        <strain evidence="6">DSM 109919</strain>
        <strain evidence="7">DSM 109920</strain>
    </source>
</reference>
<dbReference type="EMBL" id="CP121195">
    <property type="protein sequence ID" value="XBH12227.1"/>
    <property type="molecule type" value="Genomic_DNA"/>
</dbReference>
<dbReference type="InterPro" id="IPR000653">
    <property type="entry name" value="DegT/StrS_aminotransferase"/>
</dbReference>
<keyword evidence="6" id="KW-0032">Aminotransferase</keyword>
<dbReference type="GO" id="GO:0000271">
    <property type="term" value="P:polysaccharide biosynthetic process"/>
    <property type="evidence" value="ECO:0007669"/>
    <property type="project" value="TreeGrafter"/>
</dbReference>
<dbReference type="EC" id="2.6.1.-" evidence="6"/>
<dbReference type="RefSeq" id="WP_348266532.1">
    <property type="nucleotide sequence ID" value="NZ_CP121194.1"/>
</dbReference>
<evidence type="ECO:0000313" key="6">
    <source>
        <dbReference type="EMBL" id="XBH09023.1"/>
    </source>
</evidence>